<feature type="domain" description="HNH nuclease" evidence="1">
    <location>
        <begin position="9"/>
        <end position="59"/>
    </location>
</feature>
<keyword evidence="2" id="KW-0255">Endonuclease</keyword>
<keyword evidence="2" id="KW-0540">Nuclease</keyword>
<name>A0ABV1E2J0_9FIRM</name>
<protein>
    <submittedName>
        <fullName evidence="2">HNH endonuclease signature motif containing protein</fullName>
    </submittedName>
</protein>
<dbReference type="InterPro" id="IPR003615">
    <property type="entry name" value="HNH_nuc"/>
</dbReference>
<accession>A0ABV1E2J0</accession>
<proteinExistence type="predicted"/>
<sequence>MLSAKIPNEVRKSIYARDGYRCALCDDVRYLQIHHVIHRSLGGTNSPHNLICLCSRCHALAHGTNLFDGEVDLTSEDIDQACVEYVSDFYGEEWNPWGKP</sequence>
<dbReference type="Proteomes" id="UP001489509">
    <property type="component" value="Unassembled WGS sequence"/>
</dbReference>
<organism evidence="2 3">
    <name type="scientific">Solibaculum intestinale</name>
    <dbReference type="NCBI Taxonomy" id="3133165"/>
    <lineage>
        <taxon>Bacteria</taxon>
        <taxon>Bacillati</taxon>
        <taxon>Bacillota</taxon>
        <taxon>Clostridia</taxon>
        <taxon>Eubacteriales</taxon>
        <taxon>Oscillospiraceae</taxon>
        <taxon>Solibaculum</taxon>
    </lineage>
</organism>
<dbReference type="RefSeq" id="WP_349220641.1">
    <property type="nucleotide sequence ID" value="NZ_JBBMFD010000027.1"/>
</dbReference>
<evidence type="ECO:0000313" key="3">
    <source>
        <dbReference type="Proteomes" id="UP001489509"/>
    </source>
</evidence>
<comment type="caution">
    <text evidence="2">The sequence shown here is derived from an EMBL/GenBank/DDBJ whole genome shotgun (WGS) entry which is preliminary data.</text>
</comment>
<keyword evidence="2" id="KW-0378">Hydrolase</keyword>
<dbReference type="GO" id="GO:0004519">
    <property type="term" value="F:endonuclease activity"/>
    <property type="evidence" value="ECO:0007669"/>
    <property type="project" value="UniProtKB-KW"/>
</dbReference>
<dbReference type="InterPro" id="IPR052892">
    <property type="entry name" value="NA-targeting_endonuclease"/>
</dbReference>
<reference evidence="2 3" key="1">
    <citation type="submission" date="2024-03" db="EMBL/GenBank/DDBJ databases">
        <title>Human intestinal bacterial collection.</title>
        <authorList>
            <person name="Pauvert C."/>
            <person name="Hitch T.C.A."/>
            <person name="Clavel T."/>
        </authorList>
    </citation>
    <scope>NUCLEOTIDE SEQUENCE [LARGE SCALE GENOMIC DNA]</scope>
    <source>
        <strain evidence="2 3">CLA-JM-H44</strain>
    </source>
</reference>
<dbReference type="SMART" id="SM00507">
    <property type="entry name" value="HNHc"/>
    <property type="match status" value="1"/>
</dbReference>
<evidence type="ECO:0000313" key="2">
    <source>
        <dbReference type="EMBL" id="MEQ2441514.1"/>
    </source>
</evidence>
<dbReference type="InterPro" id="IPR002711">
    <property type="entry name" value="HNH"/>
</dbReference>
<dbReference type="Gene3D" id="1.10.30.50">
    <property type="match status" value="1"/>
</dbReference>
<dbReference type="PANTHER" id="PTHR33877:SF2">
    <property type="entry name" value="OS07G0170200 PROTEIN"/>
    <property type="match status" value="1"/>
</dbReference>
<dbReference type="CDD" id="cd00085">
    <property type="entry name" value="HNHc"/>
    <property type="match status" value="1"/>
</dbReference>
<dbReference type="EMBL" id="JBBMFD010000027">
    <property type="protein sequence ID" value="MEQ2441514.1"/>
    <property type="molecule type" value="Genomic_DNA"/>
</dbReference>
<gene>
    <name evidence="2" type="ORF">WMO26_11815</name>
</gene>
<keyword evidence="3" id="KW-1185">Reference proteome</keyword>
<dbReference type="PANTHER" id="PTHR33877">
    <property type="entry name" value="SLL1193 PROTEIN"/>
    <property type="match status" value="1"/>
</dbReference>
<evidence type="ECO:0000259" key="1">
    <source>
        <dbReference type="SMART" id="SM00507"/>
    </source>
</evidence>
<dbReference type="Pfam" id="PF01844">
    <property type="entry name" value="HNH"/>
    <property type="match status" value="1"/>
</dbReference>